<keyword evidence="5" id="KW-0804">Transcription</keyword>
<dbReference type="InterPro" id="IPR000847">
    <property type="entry name" value="LysR_HTH_N"/>
</dbReference>
<evidence type="ECO:0000256" key="4">
    <source>
        <dbReference type="ARBA" id="ARBA00023159"/>
    </source>
</evidence>
<keyword evidence="2" id="KW-0805">Transcription regulation</keyword>
<dbReference type="PANTHER" id="PTHR30293:SF0">
    <property type="entry name" value="NITROGEN ASSIMILATION REGULATORY PROTEIN NAC"/>
    <property type="match status" value="1"/>
</dbReference>
<comment type="caution">
    <text evidence="7">The sequence shown here is derived from an EMBL/GenBank/DDBJ whole genome shotgun (WGS) entry which is preliminary data.</text>
</comment>
<dbReference type="Proteomes" id="UP000269692">
    <property type="component" value="Unassembled WGS sequence"/>
</dbReference>
<evidence type="ECO:0000256" key="5">
    <source>
        <dbReference type="ARBA" id="ARBA00023163"/>
    </source>
</evidence>
<dbReference type="InterPro" id="IPR036390">
    <property type="entry name" value="WH_DNA-bd_sf"/>
</dbReference>
<dbReference type="PANTHER" id="PTHR30293">
    <property type="entry name" value="TRANSCRIPTIONAL REGULATORY PROTEIN NAC-RELATED"/>
    <property type="match status" value="1"/>
</dbReference>
<dbReference type="InterPro" id="IPR036388">
    <property type="entry name" value="WH-like_DNA-bd_sf"/>
</dbReference>
<dbReference type="OrthoDB" id="8479357at2"/>
<dbReference type="Pfam" id="PF00126">
    <property type="entry name" value="HTH_1"/>
    <property type="match status" value="1"/>
</dbReference>
<dbReference type="PROSITE" id="PS50931">
    <property type="entry name" value="HTH_LYSR"/>
    <property type="match status" value="1"/>
</dbReference>
<keyword evidence="3" id="KW-0238">DNA-binding</keyword>
<keyword evidence="4" id="KW-0010">Activator</keyword>
<reference evidence="7 8" key="1">
    <citation type="submission" date="2018-10" db="EMBL/GenBank/DDBJ databases">
        <title>Xanthobacter tagetidis genome sequencing and assembly.</title>
        <authorList>
            <person name="Maclea K.S."/>
            <person name="Goen A.E."/>
            <person name="Fatima S.A."/>
        </authorList>
    </citation>
    <scope>NUCLEOTIDE SEQUENCE [LARGE SCALE GENOMIC DNA]</scope>
    <source>
        <strain evidence="7 8">ATCC 700314</strain>
    </source>
</reference>
<dbReference type="EMBL" id="RCTF01000021">
    <property type="protein sequence ID" value="RLP74029.1"/>
    <property type="molecule type" value="Genomic_DNA"/>
</dbReference>
<evidence type="ECO:0000256" key="1">
    <source>
        <dbReference type="ARBA" id="ARBA00009437"/>
    </source>
</evidence>
<comment type="similarity">
    <text evidence="1">Belongs to the LysR transcriptional regulatory family.</text>
</comment>
<name>A0A3L7A1E3_9HYPH</name>
<sequence>MDLKRWQYFSAVARVGSLAKAAQLLEIAPSALSRQIALLEEECGGMLFHRTGRGVVLTRLGEMVEPKARALLDQAERLAMEARESANVPTGIVKLGVLHSVGRPLVSELFEHLRESAPGVHLHVIEAFSGLMDEYRNVGRIDLTVLNRYKRADIREEQLGRFDMHLVGPAGDPVTSARTIDFRNLDGLPFVLPGLPSELRIRLDQHARRFGFTLDIRIEVETIITMKDVCARSRLYTILPTYAVAEEVSRGELSVSRIVRPEIRRLLCLGVTSVRPMSLAMKEVSKALRVISRRLMADGTWPTSIDQPP</sequence>
<accession>A0A3L7A1E3</accession>
<dbReference type="GO" id="GO:0003700">
    <property type="term" value="F:DNA-binding transcription factor activity"/>
    <property type="evidence" value="ECO:0007669"/>
    <property type="project" value="InterPro"/>
</dbReference>
<organism evidence="7 8">
    <name type="scientific">Xanthobacter tagetidis</name>
    <dbReference type="NCBI Taxonomy" id="60216"/>
    <lineage>
        <taxon>Bacteria</taxon>
        <taxon>Pseudomonadati</taxon>
        <taxon>Pseudomonadota</taxon>
        <taxon>Alphaproteobacteria</taxon>
        <taxon>Hyphomicrobiales</taxon>
        <taxon>Xanthobacteraceae</taxon>
        <taxon>Xanthobacter</taxon>
    </lineage>
</organism>
<dbReference type="Pfam" id="PF03466">
    <property type="entry name" value="LysR_substrate"/>
    <property type="match status" value="1"/>
</dbReference>
<evidence type="ECO:0000256" key="3">
    <source>
        <dbReference type="ARBA" id="ARBA00023125"/>
    </source>
</evidence>
<proteinExistence type="inferred from homology"/>
<dbReference type="SUPFAM" id="SSF53850">
    <property type="entry name" value="Periplasmic binding protein-like II"/>
    <property type="match status" value="1"/>
</dbReference>
<dbReference type="FunFam" id="1.10.10.10:FF:000001">
    <property type="entry name" value="LysR family transcriptional regulator"/>
    <property type="match status" value="1"/>
</dbReference>
<evidence type="ECO:0000313" key="7">
    <source>
        <dbReference type="EMBL" id="RLP74029.1"/>
    </source>
</evidence>
<dbReference type="GO" id="GO:2000142">
    <property type="term" value="P:regulation of DNA-templated transcription initiation"/>
    <property type="evidence" value="ECO:0007669"/>
    <property type="project" value="TreeGrafter"/>
</dbReference>
<dbReference type="Gene3D" id="1.10.10.10">
    <property type="entry name" value="Winged helix-like DNA-binding domain superfamily/Winged helix DNA-binding domain"/>
    <property type="match status" value="1"/>
</dbReference>
<dbReference type="InterPro" id="IPR005119">
    <property type="entry name" value="LysR_subst-bd"/>
</dbReference>
<gene>
    <name evidence="7" type="ORF">D9R14_19820</name>
</gene>
<evidence type="ECO:0000256" key="2">
    <source>
        <dbReference type="ARBA" id="ARBA00023015"/>
    </source>
</evidence>
<dbReference type="Gene3D" id="3.40.190.290">
    <property type="match status" value="1"/>
</dbReference>
<dbReference type="RefSeq" id="WP_121625088.1">
    <property type="nucleotide sequence ID" value="NZ_JACIIW010000003.1"/>
</dbReference>
<dbReference type="SUPFAM" id="SSF46785">
    <property type="entry name" value="Winged helix' DNA-binding domain"/>
    <property type="match status" value="1"/>
</dbReference>
<dbReference type="AlphaFoldDB" id="A0A3L7A1E3"/>
<dbReference type="GO" id="GO:0003677">
    <property type="term" value="F:DNA binding"/>
    <property type="evidence" value="ECO:0007669"/>
    <property type="project" value="UniProtKB-KW"/>
</dbReference>
<feature type="domain" description="HTH lysR-type" evidence="6">
    <location>
        <begin position="1"/>
        <end position="58"/>
    </location>
</feature>
<evidence type="ECO:0000313" key="8">
    <source>
        <dbReference type="Proteomes" id="UP000269692"/>
    </source>
</evidence>
<protein>
    <submittedName>
        <fullName evidence="7">LysR family transcriptional regulator</fullName>
    </submittedName>
</protein>
<evidence type="ECO:0000259" key="6">
    <source>
        <dbReference type="PROSITE" id="PS50931"/>
    </source>
</evidence>
<keyword evidence="8" id="KW-1185">Reference proteome</keyword>